<dbReference type="CDD" id="cd06170">
    <property type="entry name" value="LuxR_C_like"/>
    <property type="match status" value="1"/>
</dbReference>
<feature type="domain" description="HTH luxR-type" evidence="4">
    <location>
        <begin position="760"/>
        <end position="825"/>
    </location>
</feature>
<dbReference type="InterPro" id="IPR000792">
    <property type="entry name" value="Tscrpt_reg_LuxR_C"/>
</dbReference>
<dbReference type="Pfam" id="PF25873">
    <property type="entry name" value="WHD_MalT"/>
    <property type="match status" value="1"/>
</dbReference>
<dbReference type="STRING" id="112901.SAMN04488500_119100"/>
<dbReference type="Gene3D" id="1.25.40.10">
    <property type="entry name" value="Tetratricopeptide repeat domain"/>
    <property type="match status" value="1"/>
</dbReference>
<name>A0A1W2E2Y7_9FIRM</name>
<dbReference type="InterPro" id="IPR059106">
    <property type="entry name" value="WHD_MalT"/>
</dbReference>
<dbReference type="InterPro" id="IPR011990">
    <property type="entry name" value="TPR-like_helical_dom_sf"/>
</dbReference>
<dbReference type="SUPFAM" id="SSF46894">
    <property type="entry name" value="C-terminal effector domain of the bipartite response regulators"/>
    <property type="match status" value="1"/>
</dbReference>
<evidence type="ECO:0000313" key="6">
    <source>
        <dbReference type="Proteomes" id="UP000192738"/>
    </source>
</evidence>
<keyword evidence="2" id="KW-0238">DNA-binding</keyword>
<evidence type="ECO:0000259" key="4">
    <source>
        <dbReference type="PROSITE" id="PS50043"/>
    </source>
</evidence>
<protein>
    <submittedName>
        <fullName evidence="5">LuxR family transcriptional regulator, maltose regulon positive regulatory protein</fullName>
    </submittedName>
</protein>
<dbReference type="SUPFAM" id="SSF52540">
    <property type="entry name" value="P-loop containing nucleoside triphosphate hydrolases"/>
    <property type="match status" value="1"/>
</dbReference>
<evidence type="ECO:0000256" key="3">
    <source>
        <dbReference type="ARBA" id="ARBA00023163"/>
    </source>
</evidence>
<dbReference type="PROSITE" id="PS00622">
    <property type="entry name" value="HTH_LUXR_1"/>
    <property type="match status" value="1"/>
</dbReference>
<dbReference type="Pfam" id="PF00196">
    <property type="entry name" value="GerE"/>
    <property type="match status" value="1"/>
</dbReference>
<dbReference type="GO" id="GO:0006355">
    <property type="term" value="P:regulation of DNA-templated transcription"/>
    <property type="evidence" value="ECO:0007669"/>
    <property type="project" value="InterPro"/>
</dbReference>
<proteinExistence type="predicted"/>
<dbReference type="Gene3D" id="1.10.10.10">
    <property type="entry name" value="Winged helix-like DNA-binding domain superfamily/Winged helix DNA-binding domain"/>
    <property type="match status" value="1"/>
</dbReference>
<sequence>MPRYKAKTLYMRKSIVEALDNIWEYPLTVVEAPMGYGKTTAVKEYLSGSEAEELWQTLTDDSSTGFWNGLSRLIRKLDPVAADRLAGMGVPGNSVFLDEAIRIVGSIEFSKRTVIVFDDYHLLSSGDIDRFIELLVKSETPNLHIVIVSRSVFGENTTELVLKGYCCVIEKSSFELSRAEIIEYCRLNGVKLSAEEADFLVSYTEGWISAVYLCILGFQQDKRIERQASLYELIEKVVYRRCSIEVQEFLLSICIFDSFSSLQAEYMWTKGNAEALLGRLMAGNAFIKYDHGSQTYYIHNIFTSYLRRIFDRQGSDRQQAIWKAAGKWHVSIGEYIHAMDCFYKAADFDSLLTAIEIDKGNCITNEHKDRLIRYFSECPMEIRRDHPWACLIYAINLFSFNEMELFAQQCEQVGRYIEFLPEGEQAKAQLAGELELLGGFSKYNSITGMSEHHQRAGGLLKGPSEFIDRNGSWTFGSPSVLYMFYRETGQLEQEVNEIIVAMPHYYQLTAGHGSGAEYVMQAEWYYYTGDFENAEIASHKALYIAKSQDQMAIVLCALFLQMRLATLRGDLAQVTDILWQTREEIKERGLYQYIHTLDMCEGFIYSCLNQEKKIPAWIVKGDLQDSSICFPGYAFFNIIWGKALLISGQYLKLIGLAEGFIGMASVFPNLLGQVYTYIYEAAAEFKLGRHEDARQTLRQALSVAAPDQVIMPFAENGEYIADMLAQLEKNGHYPEFIGRINALFPLISKNRDAMSAELSSRDNRSMLTEREAAIAELVASGLSNQAIGNTLHIAEITVKKALQSIFAKLGISSRTALAKIMIEQKTG</sequence>
<dbReference type="PRINTS" id="PR00038">
    <property type="entry name" value="HTHLUXR"/>
</dbReference>
<dbReference type="SMART" id="SM00421">
    <property type="entry name" value="HTH_LUXR"/>
    <property type="match status" value="1"/>
</dbReference>
<organism evidence="5 6">
    <name type="scientific">Sporomusa malonica</name>
    <dbReference type="NCBI Taxonomy" id="112901"/>
    <lineage>
        <taxon>Bacteria</taxon>
        <taxon>Bacillati</taxon>
        <taxon>Bacillota</taxon>
        <taxon>Negativicutes</taxon>
        <taxon>Selenomonadales</taxon>
        <taxon>Sporomusaceae</taxon>
        <taxon>Sporomusa</taxon>
    </lineage>
</organism>
<dbReference type="GO" id="GO:0003677">
    <property type="term" value="F:DNA binding"/>
    <property type="evidence" value="ECO:0007669"/>
    <property type="project" value="UniProtKB-KW"/>
</dbReference>
<keyword evidence="6" id="KW-1185">Reference proteome</keyword>
<evidence type="ECO:0000256" key="1">
    <source>
        <dbReference type="ARBA" id="ARBA00023015"/>
    </source>
</evidence>
<dbReference type="SUPFAM" id="SSF48452">
    <property type="entry name" value="TPR-like"/>
    <property type="match status" value="1"/>
</dbReference>
<dbReference type="RefSeq" id="WP_176215596.1">
    <property type="nucleotide sequence ID" value="NZ_CP155572.1"/>
</dbReference>
<gene>
    <name evidence="5" type="ORF">SAMN04488500_119100</name>
</gene>
<keyword evidence="1" id="KW-0805">Transcription regulation</keyword>
<dbReference type="PANTHER" id="PTHR44688">
    <property type="entry name" value="DNA-BINDING TRANSCRIPTIONAL ACTIVATOR DEVR_DOSR"/>
    <property type="match status" value="1"/>
</dbReference>
<accession>A0A1W2E2Y7</accession>
<dbReference type="InterPro" id="IPR027417">
    <property type="entry name" value="P-loop_NTPase"/>
</dbReference>
<dbReference type="PROSITE" id="PS50043">
    <property type="entry name" value="HTH_LUXR_2"/>
    <property type="match status" value="1"/>
</dbReference>
<dbReference type="InterPro" id="IPR036388">
    <property type="entry name" value="WH-like_DNA-bd_sf"/>
</dbReference>
<dbReference type="AlphaFoldDB" id="A0A1W2E2Y7"/>
<dbReference type="Proteomes" id="UP000192738">
    <property type="component" value="Unassembled WGS sequence"/>
</dbReference>
<dbReference type="PANTHER" id="PTHR44688:SF16">
    <property type="entry name" value="DNA-BINDING TRANSCRIPTIONAL ACTIVATOR DEVR_DOSR"/>
    <property type="match status" value="1"/>
</dbReference>
<dbReference type="InterPro" id="IPR016032">
    <property type="entry name" value="Sig_transdc_resp-reg_C-effctor"/>
</dbReference>
<keyword evidence="3" id="KW-0804">Transcription</keyword>
<reference evidence="5 6" key="1">
    <citation type="submission" date="2017-04" db="EMBL/GenBank/DDBJ databases">
        <authorList>
            <person name="Afonso C.L."/>
            <person name="Miller P.J."/>
            <person name="Scott M.A."/>
            <person name="Spackman E."/>
            <person name="Goraichik I."/>
            <person name="Dimitrov K.M."/>
            <person name="Suarez D.L."/>
            <person name="Swayne D.E."/>
        </authorList>
    </citation>
    <scope>NUCLEOTIDE SEQUENCE [LARGE SCALE GENOMIC DNA]</scope>
    <source>
        <strain evidence="5 6">DSM 5090</strain>
    </source>
</reference>
<dbReference type="EMBL" id="FWXI01000019">
    <property type="protein sequence ID" value="SMD03438.1"/>
    <property type="molecule type" value="Genomic_DNA"/>
</dbReference>
<evidence type="ECO:0000313" key="5">
    <source>
        <dbReference type="EMBL" id="SMD03438.1"/>
    </source>
</evidence>
<evidence type="ECO:0000256" key="2">
    <source>
        <dbReference type="ARBA" id="ARBA00023125"/>
    </source>
</evidence>